<evidence type="ECO:0000256" key="1">
    <source>
        <dbReference type="SAM" id="MobiDB-lite"/>
    </source>
</evidence>
<feature type="compositionally biased region" description="Polar residues" evidence="1">
    <location>
        <begin position="8"/>
        <end position="17"/>
    </location>
</feature>
<sequence>MTHLASFQHIQKSSSRNWDSRGSGRFITHARRLDTVKACHSKLSAFCLLASTFLMKHTLHFVSQDSLAML</sequence>
<reference evidence="2 3" key="1">
    <citation type="submission" date="2024-07" db="EMBL/GenBank/DDBJ databases">
        <title>Section-level genome sequencing and comparative genomics of Aspergillus sections Usti and Cavernicolus.</title>
        <authorList>
            <consortium name="Lawrence Berkeley National Laboratory"/>
            <person name="Nybo J.L."/>
            <person name="Vesth T.C."/>
            <person name="Theobald S."/>
            <person name="Frisvad J.C."/>
            <person name="Larsen T.O."/>
            <person name="Kjaerboelling I."/>
            <person name="Rothschild-Mancinelli K."/>
            <person name="Lyhne E.K."/>
            <person name="Kogle M.E."/>
            <person name="Barry K."/>
            <person name="Clum A."/>
            <person name="Na H."/>
            <person name="Ledsgaard L."/>
            <person name="Lin J."/>
            <person name="Lipzen A."/>
            <person name="Kuo A."/>
            <person name="Riley R."/>
            <person name="Mondo S."/>
            <person name="Labutti K."/>
            <person name="Haridas S."/>
            <person name="Pangalinan J."/>
            <person name="Salamov A.A."/>
            <person name="Simmons B.A."/>
            <person name="Magnuson J.K."/>
            <person name="Chen J."/>
            <person name="Drula E."/>
            <person name="Henrissat B."/>
            <person name="Wiebenga A."/>
            <person name="Lubbers R.J."/>
            <person name="Gomes A.C."/>
            <person name="Makela M.R."/>
            <person name="Stajich J."/>
            <person name="Grigoriev I.V."/>
            <person name="Mortensen U.H."/>
            <person name="De Vries R.P."/>
            <person name="Baker S.E."/>
            <person name="Andersen M.R."/>
        </authorList>
    </citation>
    <scope>NUCLEOTIDE SEQUENCE [LARGE SCALE GENOMIC DNA]</scope>
    <source>
        <strain evidence="2 3">CBS 123904</strain>
    </source>
</reference>
<accession>A0ABR4JB90</accession>
<dbReference type="Proteomes" id="UP001610446">
    <property type="component" value="Unassembled WGS sequence"/>
</dbReference>
<dbReference type="EMBL" id="JBFXLU010000163">
    <property type="protein sequence ID" value="KAL2837285.1"/>
    <property type="molecule type" value="Genomic_DNA"/>
</dbReference>
<keyword evidence="3" id="KW-1185">Reference proteome</keyword>
<comment type="caution">
    <text evidence="2">The sequence shown here is derived from an EMBL/GenBank/DDBJ whole genome shotgun (WGS) entry which is preliminary data.</text>
</comment>
<organism evidence="2 3">
    <name type="scientific">Aspergillus pseudoustus</name>
    <dbReference type="NCBI Taxonomy" id="1810923"/>
    <lineage>
        <taxon>Eukaryota</taxon>
        <taxon>Fungi</taxon>
        <taxon>Dikarya</taxon>
        <taxon>Ascomycota</taxon>
        <taxon>Pezizomycotina</taxon>
        <taxon>Eurotiomycetes</taxon>
        <taxon>Eurotiomycetidae</taxon>
        <taxon>Eurotiales</taxon>
        <taxon>Aspergillaceae</taxon>
        <taxon>Aspergillus</taxon>
        <taxon>Aspergillus subgen. Nidulantes</taxon>
    </lineage>
</organism>
<evidence type="ECO:0000313" key="2">
    <source>
        <dbReference type="EMBL" id="KAL2837285.1"/>
    </source>
</evidence>
<name>A0ABR4JB90_9EURO</name>
<proteinExistence type="predicted"/>
<gene>
    <name evidence="2" type="ORF">BJY01DRAFT_221114</name>
</gene>
<feature type="region of interest" description="Disordered" evidence="1">
    <location>
        <begin position="1"/>
        <end position="22"/>
    </location>
</feature>
<evidence type="ECO:0000313" key="3">
    <source>
        <dbReference type="Proteomes" id="UP001610446"/>
    </source>
</evidence>
<protein>
    <submittedName>
        <fullName evidence="2">Uncharacterized protein</fullName>
    </submittedName>
</protein>